<feature type="region of interest" description="Disordered" evidence="1">
    <location>
        <begin position="1"/>
        <end position="36"/>
    </location>
</feature>
<proteinExistence type="predicted"/>
<evidence type="ECO:0000313" key="3">
    <source>
        <dbReference type="Proteomes" id="UP000324222"/>
    </source>
</evidence>
<evidence type="ECO:0000313" key="2">
    <source>
        <dbReference type="EMBL" id="MPC07912.1"/>
    </source>
</evidence>
<protein>
    <submittedName>
        <fullName evidence="2">Uncharacterized protein</fullName>
    </submittedName>
</protein>
<sequence length="135" mass="15227">MHSREPSAASHAAHTANKYSMEKAEQPVYAPPPVGNIEVSNSTDLRNFAAARNVRYGEEYLPSHQEPRSQRCGHDYFDGDDCQHLQELDPRVGERARPLLLPHHQPVGHTSPLYRSQFPTITTPNSKHMHNSPLL</sequence>
<evidence type="ECO:0000256" key="1">
    <source>
        <dbReference type="SAM" id="MobiDB-lite"/>
    </source>
</evidence>
<keyword evidence="3" id="KW-1185">Reference proteome</keyword>
<dbReference type="AlphaFoldDB" id="A0A5B7CE70"/>
<gene>
    <name evidence="2" type="ORF">E2C01_000481</name>
</gene>
<comment type="caution">
    <text evidence="2">The sequence shown here is derived from an EMBL/GenBank/DDBJ whole genome shotgun (WGS) entry which is preliminary data.</text>
</comment>
<dbReference type="Proteomes" id="UP000324222">
    <property type="component" value="Unassembled WGS sequence"/>
</dbReference>
<organism evidence="2 3">
    <name type="scientific">Portunus trituberculatus</name>
    <name type="common">Swimming crab</name>
    <name type="synonym">Neptunus trituberculatus</name>
    <dbReference type="NCBI Taxonomy" id="210409"/>
    <lineage>
        <taxon>Eukaryota</taxon>
        <taxon>Metazoa</taxon>
        <taxon>Ecdysozoa</taxon>
        <taxon>Arthropoda</taxon>
        <taxon>Crustacea</taxon>
        <taxon>Multicrustacea</taxon>
        <taxon>Malacostraca</taxon>
        <taxon>Eumalacostraca</taxon>
        <taxon>Eucarida</taxon>
        <taxon>Decapoda</taxon>
        <taxon>Pleocyemata</taxon>
        <taxon>Brachyura</taxon>
        <taxon>Eubrachyura</taxon>
        <taxon>Portunoidea</taxon>
        <taxon>Portunidae</taxon>
        <taxon>Portuninae</taxon>
        <taxon>Portunus</taxon>
    </lineage>
</organism>
<name>A0A5B7CE70_PORTR</name>
<reference evidence="2 3" key="1">
    <citation type="submission" date="2019-05" db="EMBL/GenBank/DDBJ databases">
        <title>Another draft genome of Portunus trituberculatus and its Hox gene families provides insights of decapod evolution.</title>
        <authorList>
            <person name="Jeong J.-H."/>
            <person name="Song I."/>
            <person name="Kim S."/>
            <person name="Choi T."/>
            <person name="Kim D."/>
            <person name="Ryu S."/>
            <person name="Kim W."/>
        </authorList>
    </citation>
    <scope>NUCLEOTIDE SEQUENCE [LARGE SCALE GENOMIC DNA]</scope>
    <source>
        <tissue evidence="2">Muscle</tissue>
    </source>
</reference>
<dbReference type="EMBL" id="VSRR010000011">
    <property type="protein sequence ID" value="MPC07912.1"/>
    <property type="molecule type" value="Genomic_DNA"/>
</dbReference>
<accession>A0A5B7CE70</accession>